<dbReference type="STRING" id="1237085.Ngar_c07630"/>
<proteinExistence type="inferred from homology"/>
<evidence type="ECO:0000259" key="9">
    <source>
        <dbReference type="Pfam" id="PF01977"/>
    </source>
</evidence>
<evidence type="ECO:0000256" key="7">
    <source>
        <dbReference type="ARBA" id="ARBA00049754"/>
    </source>
</evidence>
<evidence type="ECO:0000259" key="11">
    <source>
        <dbReference type="Pfam" id="PF20696"/>
    </source>
</evidence>
<dbReference type="GO" id="GO:0005737">
    <property type="term" value="C:cytoplasm"/>
    <property type="evidence" value="ECO:0007669"/>
    <property type="project" value="TreeGrafter"/>
</dbReference>
<dbReference type="InterPro" id="IPR049381">
    <property type="entry name" value="UbiD-like_C"/>
</dbReference>
<dbReference type="PANTHER" id="PTHR30108">
    <property type="entry name" value="3-OCTAPRENYL-4-HYDROXYBENZOATE CARBOXY-LYASE-RELATED"/>
    <property type="match status" value="1"/>
</dbReference>
<evidence type="ECO:0000313" key="12">
    <source>
        <dbReference type="EMBL" id="AFU57705.1"/>
    </source>
</evidence>
<dbReference type="SUPFAM" id="SSF50475">
    <property type="entry name" value="FMN-binding split barrel"/>
    <property type="match status" value="1"/>
</dbReference>
<dbReference type="RefSeq" id="WP_015018250.1">
    <property type="nucleotide sequence ID" value="NC_018719.1"/>
</dbReference>
<reference evidence="12 13" key="1">
    <citation type="journal article" date="2012" name="Environ. Microbiol.">
        <title>The genome of the ammonia-oxidizing Candidatus Nitrososphaera gargensis: insights into metabolic versatility and environmental adaptations.</title>
        <authorList>
            <person name="Spang A."/>
            <person name="Poehlein A."/>
            <person name="Offre P."/>
            <person name="Zumbragel S."/>
            <person name="Haider S."/>
            <person name="Rychlik N."/>
            <person name="Nowka B."/>
            <person name="Schmeisser C."/>
            <person name="Lebedeva E.V."/>
            <person name="Rattei T."/>
            <person name="Bohm C."/>
            <person name="Schmid M."/>
            <person name="Galushko A."/>
            <person name="Hatzenpichler R."/>
            <person name="Weinmaier T."/>
            <person name="Daniel R."/>
            <person name="Schleper C."/>
            <person name="Spieck E."/>
            <person name="Streit W."/>
            <person name="Wagner M."/>
        </authorList>
    </citation>
    <scope>NUCLEOTIDE SEQUENCE [LARGE SCALE GENOMIC DNA]</scope>
    <source>
        <strain evidence="13">Ga9.2</strain>
    </source>
</reference>
<feature type="domain" description="3-octaprenyl-4-hydroxybenzoate carboxy-lyase-like N-terminal" evidence="10">
    <location>
        <begin position="12"/>
        <end position="78"/>
    </location>
</feature>
<evidence type="ECO:0000259" key="10">
    <source>
        <dbReference type="Pfam" id="PF20695"/>
    </source>
</evidence>
<dbReference type="NCBIfam" id="TIGR00148">
    <property type="entry name" value="UbiD family decarboxylase"/>
    <property type="match status" value="1"/>
</dbReference>
<evidence type="ECO:0000313" key="13">
    <source>
        <dbReference type="Proteomes" id="UP000008037"/>
    </source>
</evidence>
<comment type="pathway">
    <text evidence="2">Isoprenoid biosynthesis; isopentenyl diphosphate biosynthesis via mevalonate pathway.</text>
</comment>
<dbReference type="FunFam" id="3.40.1670.10:FF:000003">
    <property type="entry name" value="Phenolic acid decarboxylase"/>
    <property type="match status" value="1"/>
</dbReference>
<evidence type="ECO:0000256" key="5">
    <source>
        <dbReference type="ARBA" id="ARBA00049583"/>
    </source>
</evidence>
<organism evidence="12 13">
    <name type="scientific">Nitrososphaera gargensis (strain Ga9.2)</name>
    <dbReference type="NCBI Taxonomy" id="1237085"/>
    <lineage>
        <taxon>Archaea</taxon>
        <taxon>Nitrososphaerota</taxon>
        <taxon>Nitrososphaeria</taxon>
        <taxon>Nitrososphaerales</taxon>
        <taxon>Nitrososphaeraceae</taxon>
        <taxon>Nitrososphaera</taxon>
    </lineage>
</organism>
<accession>K0IDI0</accession>
<dbReference type="Gene3D" id="3.40.1670.10">
    <property type="entry name" value="UbiD C-terminal domain-like"/>
    <property type="match status" value="1"/>
</dbReference>
<evidence type="ECO:0000256" key="4">
    <source>
        <dbReference type="ARBA" id="ARBA00049054"/>
    </source>
</evidence>
<dbReference type="Pfam" id="PF20695">
    <property type="entry name" value="UbiD_N"/>
    <property type="match status" value="1"/>
</dbReference>
<dbReference type="InParanoid" id="K0IDI0"/>
<evidence type="ECO:0000256" key="8">
    <source>
        <dbReference type="ARBA" id="ARBA00049936"/>
    </source>
</evidence>
<comment type="catalytic activity">
    <reaction evidence="4">
        <text>(2E)-3-methyl-5-phosphooxypent-2-enoate + H(+) = isopentenyl phosphate + CO2</text>
        <dbReference type="Rhea" id="RHEA:78971"/>
        <dbReference type="ChEBI" id="CHEBI:15378"/>
        <dbReference type="ChEBI" id="CHEBI:16526"/>
        <dbReference type="ChEBI" id="CHEBI:65078"/>
        <dbReference type="ChEBI" id="CHEBI:229665"/>
        <dbReference type="EC" id="4.1.1.126"/>
    </reaction>
    <physiologicalReaction direction="left-to-right" evidence="4">
        <dbReference type="Rhea" id="RHEA:78972"/>
    </physiologicalReaction>
</comment>
<evidence type="ECO:0000256" key="3">
    <source>
        <dbReference type="ARBA" id="ARBA00010021"/>
    </source>
</evidence>
<dbReference type="GeneID" id="13795158"/>
<dbReference type="Pfam" id="PF20696">
    <property type="entry name" value="UbiD_C"/>
    <property type="match status" value="1"/>
</dbReference>
<comment type="function">
    <text evidence="5">Catalyzes the conversion of trans-anhydromevalonate 5-phosphate (tAHMP) into isopentenyl phosphate. Involved in the archaeal mevalonate (MVA) pathway, which provides fundamental precursors for isoprenoid biosynthesis, such as isopentenyl diphosphate (IPP) and dimethylallyl diphosphate (DMAPP).</text>
</comment>
<dbReference type="HOGENOM" id="CLU_023348_5_1_2"/>
<dbReference type="BioCyc" id="CNIT1237085:G1324-761-MONOMER"/>
<dbReference type="KEGG" id="nga:Ngar_c07630"/>
<dbReference type="AlphaFoldDB" id="K0IDI0"/>
<keyword evidence="13" id="KW-1185">Reference proteome</keyword>
<comment type="similarity">
    <text evidence="3">Belongs to the UbiD family.</text>
</comment>
<dbReference type="EMBL" id="CP002408">
    <property type="protein sequence ID" value="AFU57705.1"/>
    <property type="molecule type" value="Genomic_DNA"/>
</dbReference>
<dbReference type="SUPFAM" id="SSF143968">
    <property type="entry name" value="UbiD C-terminal domain-like"/>
    <property type="match status" value="1"/>
</dbReference>
<comment type="cofactor">
    <cofactor evidence="8">
        <name>prenylated FMN</name>
        <dbReference type="ChEBI" id="CHEBI:87746"/>
    </cofactor>
</comment>
<evidence type="ECO:0000256" key="1">
    <source>
        <dbReference type="ARBA" id="ARBA00001936"/>
    </source>
</evidence>
<dbReference type="Proteomes" id="UP000008037">
    <property type="component" value="Chromosome"/>
</dbReference>
<evidence type="ECO:0000256" key="6">
    <source>
        <dbReference type="ARBA" id="ARBA00049727"/>
    </source>
</evidence>
<evidence type="ECO:0000256" key="2">
    <source>
        <dbReference type="ARBA" id="ARBA00005092"/>
    </source>
</evidence>
<feature type="domain" description="3-octaprenyl-4-hydroxybenzoate carboxy-lyase-like Rift-related" evidence="9">
    <location>
        <begin position="116"/>
        <end position="303"/>
    </location>
</feature>
<sequence length="459" mass="50680">MKGNNGDFRSFLSLLQSEGELVRVKQDVSAEFELAAVTAKLDGKQAVLFEKVRGSKIAVACNVVGTPRRFYLAIAGDSRKVDQAAAADIKKAIHARITEALGSLSPPSKVQGGVPFEKNSSRNLHDLPIVTHFEKDAGPFITSSVVFAKDQEKGNQNQSTHRLLRLDDRHMAIRMVEGRHLHKCFTYARDHGEDLKVAIAIGVHPAVNIAAAYQAAYGVDEMLIANSLLGGRLVLAKTGYSQLYVPSHAEIVLEGRILKDRTHEEWMVEMLRTYDFKRKQPVFELERIRFCDNAIYHDILPGYAEHRLLMGLPVEAKMFDYVKNVVPTTQAVHLTDGGSNWLAAVIQIKKRLEGEPKNALMAAFSAHPSLKMATVVDDDIDPTDPVAVEYAIATRCQADRDLLIMPNTKGSSLDPSSDQANLLTTKVGIDATASLLKSKERFEIAKIPGEEKIKLADYL</sequence>
<dbReference type="InterPro" id="IPR002830">
    <property type="entry name" value="UbiD"/>
</dbReference>
<dbReference type="InterPro" id="IPR048304">
    <property type="entry name" value="UbiD_Rift_dom"/>
</dbReference>
<dbReference type="OrthoDB" id="8480at2157"/>
<gene>
    <name evidence="12" type="ordered locus">Ngar_c07630</name>
</gene>
<dbReference type="EC" id="4.1.1.126" evidence="6"/>
<dbReference type="PANTHER" id="PTHR30108:SF21">
    <property type="entry name" value="4-HYDROXYBENZOATE DECARBOXYLASE"/>
    <property type="match status" value="1"/>
</dbReference>
<feature type="domain" description="3-octaprenyl-4-hydroxybenzoate carboxy-lyase-like C-terminal" evidence="11">
    <location>
        <begin position="308"/>
        <end position="431"/>
    </location>
</feature>
<dbReference type="Pfam" id="PF01977">
    <property type="entry name" value="UbiD"/>
    <property type="match status" value="1"/>
</dbReference>
<dbReference type="GO" id="GO:0016831">
    <property type="term" value="F:carboxy-lyase activity"/>
    <property type="evidence" value="ECO:0007669"/>
    <property type="project" value="InterPro"/>
</dbReference>
<name>K0IDI0_NITGG</name>
<protein>
    <recommendedName>
        <fullName evidence="7">Anhydromevalonate phosphate decarboxylase</fullName>
        <ecNumber evidence="6">4.1.1.126</ecNumber>
    </recommendedName>
</protein>
<comment type="cofactor">
    <cofactor evidence="1">
        <name>Mn(2+)</name>
        <dbReference type="ChEBI" id="CHEBI:29035"/>
    </cofactor>
</comment>
<dbReference type="InterPro" id="IPR049383">
    <property type="entry name" value="UbiD-like_N"/>
</dbReference>